<keyword evidence="2" id="KW-1185">Reference proteome</keyword>
<dbReference type="AlphaFoldDB" id="A0A7H1DXK6"/>
<sequence length="67" mass="8114">MKKPPQRLCIYPKDIVRITGKSERFSRDLIQRIRLKLGKEEHHFITIEEFCNYVGLQEEKVKELIRD</sequence>
<gene>
    <name evidence="1" type="ORF">H0S70_01590</name>
</gene>
<reference evidence="1 2" key="1">
    <citation type="submission" date="2020-07" db="EMBL/GenBank/DDBJ databases">
        <title>Complete genome and description of Chryseobacterium manosquense strain Marseille-Q2069 sp. nov.</title>
        <authorList>
            <person name="Boxberger M."/>
        </authorList>
    </citation>
    <scope>NUCLEOTIDE SEQUENCE [LARGE SCALE GENOMIC DNA]</scope>
    <source>
        <strain evidence="1 2">Marseille-Q2069</strain>
    </source>
</reference>
<dbReference type="KEGG" id="cmaq:H0S70_01590"/>
<organism evidence="1 2">
    <name type="scientific">Chryseobacterium manosquense</name>
    <dbReference type="NCBI Taxonomy" id="2754694"/>
    <lineage>
        <taxon>Bacteria</taxon>
        <taxon>Pseudomonadati</taxon>
        <taxon>Bacteroidota</taxon>
        <taxon>Flavobacteriia</taxon>
        <taxon>Flavobacteriales</taxon>
        <taxon>Weeksellaceae</taxon>
        <taxon>Chryseobacterium group</taxon>
        <taxon>Chryseobacterium</taxon>
    </lineage>
</organism>
<accession>A0A7H1DXK6</accession>
<dbReference type="RefSeq" id="WP_188321469.1">
    <property type="nucleotide sequence ID" value="NZ_CP060203.1"/>
</dbReference>
<evidence type="ECO:0000313" key="1">
    <source>
        <dbReference type="EMBL" id="QNS41714.1"/>
    </source>
</evidence>
<evidence type="ECO:0000313" key="2">
    <source>
        <dbReference type="Proteomes" id="UP000516438"/>
    </source>
</evidence>
<name>A0A7H1DXK6_9FLAO</name>
<dbReference type="EMBL" id="CP060203">
    <property type="protein sequence ID" value="QNS41714.1"/>
    <property type="molecule type" value="Genomic_DNA"/>
</dbReference>
<protein>
    <submittedName>
        <fullName evidence="1">Uncharacterized protein</fullName>
    </submittedName>
</protein>
<dbReference type="Proteomes" id="UP000516438">
    <property type="component" value="Chromosome"/>
</dbReference>
<proteinExistence type="predicted"/>